<dbReference type="Proteomes" id="UP000014680">
    <property type="component" value="Unassembled WGS sequence"/>
</dbReference>
<proteinExistence type="predicted"/>
<keyword evidence="3" id="KW-1185">Reference proteome</keyword>
<name>A0A0A1U5L6_ENTIV</name>
<accession>A0A0A1U5L6</accession>
<dbReference type="VEuPathDB" id="AmoebaDB:EIN_526320"/>
<evidence type="ECO:0008006" key="4">
    <source>
        <dbReference type="Google" id="ProtNLM"/>
    </source>
</evidence>
<dbReference type="AlphaFoldDB" id="A0A0A1U5L6"/>
<dbReference type="InterPro" id="IPR008936">
    <property type="entry name" value="Rho_GTPase_activation_prot"/>
</dbReference>
<keyword evidence="1" id="KW-0175">Coiled coil</keyword>
<evidence type="ECO:0000313" key="3">
    <source>
        <dbReference type="Proteomes" id="UP000014680"/>
    </source>
</evidence>
<evidence type="ECO:0000256" key="1">
    <source>
        <dbReference type="SAM" id="Coils"/>
    </source>
</evidence>
<gene>
    <name evidence="2" type="ORF">EIN_526320</name>
</gene>
<dbReference type="GeneID" id="14888537"/>
<protein>
    <recommendedName>
        <fullName evidence="4">Ras-GAP domain-containing protein</fullName>
    </recommendedName>
</protein>
<dbReference type="EMBL" id="KB206604">
    <property type="protein sequence ID" value="ELP89607.1"/>
    <property type="molecule type" value="Genomic_DNA"/>
</dbReference>
<organism evidence="2 3">
    <name type="scientific">Entamoeba invadens IP1</name>
    <dbReference type="NCBI Taxonomy" id="370355"/>
    <lineage>
        <taxon>Eukaryota</taxon>
        <taxon>Amoebozoa</taxon>
        <taxon>Evosea</taxon>
        <taxon>Archamoebae</taxon>
        <taxon>Mastigamoebida</taxon>
        <taxon>Entamoebidae</taxon>
        <taxon>Entamoeba</taxon>
    </lineage>
</organism>
<dbReference type="Gene3D" id="1.10.506.10">
    <property type="entry name" value="GTPase Activation - p120gap, domain 1"/>
    <property type="match status" value="1"/>
</dbReference>
<feature type="coiled-coil region" evidence="1">
    <location>
        <begin position="347"/>
        <end position="374"/>
    </location>
</feature>
<dbReference type="RefSeq" id="XP_004256378.1">
    <property type="nucleotide sequence ID" value="XM_004256330.1"/>
</dbReference>
<dbReference type="OrthoDB" id="27392at2759"/>
<dbReference type="SUPFAM" id="SSF48350">
    <property type="entry name" value="GTPase activation domain, GAP"/>
    <property type="match status" value="1"/>
</dbReference>
<dbReference type="KEGG" id="eiv:EIN_526320"/>
<dbReference type="OMA" id="CFRTPQS"/>
<evidence type="ECO:0000313" key="2">
    <source>
        <dbReference type="EMBL" id="ELP89607.1"/>
    </source>
</evidence>
<sequence>MSSSQPTRISLSTRSSDLVGCEIDPLQTLLLNLTNDIPTGVIKHFCSQMSTPEELFSNISMVVGYYVQEGYIKQFLRYLIVREIEDNFRMPQTIFKKNTTYSRVIKVILDHELEQFLNKCQDMVCDFVKEFGAEINITAKNPMLEKSLEKVKDIIYKLMELFITFKFSPTFLYFMSRALVELHSRTPMVEVSALRALVFVKLIGPALVSGLETKSEVECNSLRTVNTVVQWFADPQDESSGNDSEKWKTYLKDFATDKRQSVDSRILQFKNADAENADITLEWIDKEQVKQLLPRMQVEWRNIVQFVTRESGVLLQLHFSSEMETTRIYTRLISELESLSSNTKKDKSDLLLKMTSMKMEIKDLEEEIKYLRELLASRDPSLAYLKNDEN</sequence>
<reference evidence="2 3" key="1">
    <citation type="submission" date="2012-10" db="EMBL/GenBank/DDBJ databases">
        <authorList>
            <person name="Zafar N."/>
            <person name="Inman J."/>
            <person name="Hall N."/>
            <person name="Lorenzi H."/>
            <person name="Caler E."/>
        </authorList>
    </citation>
    <scope>NUCLEOTIDE SEQUENCE [LARGE SCALE GENOMIC DNA]</scope>
    <source>
        <strain evidence="2 3">IP1</strain>
    </source>
</reference>